<organism evidence="6 7">
    <name type="scientific">Saccharopolyspora ipomoeae</name>
    <dbReference type="NCBI Taxonomy" id="3042027"/>
    <lineage>
        <taxon>Bacteria</taxon>
        <taxon>Bacillati</taxon>
        <taxon>Actinomycetota</taxon>
        <taxon>Actinomycetes</taxon>
        <taxon>Pseudonocardiales</taxon>
        <taxon>Pseudonocardiaceae</taxon>
        <taxon>Saccharopolyspora</taxon>
    </lineage>
</organism>
<evidence type="ECO:0000256" key="4">
    <source>
        <dbReference type="PROSITE-ProRule" id="PRU00335"/>
    </source>
</evidence>
<dbReference type="Pfam" id="PF21943">
    <property type="entry name" value="TetR_C_46"/>
    <property type="match status" value="1"/>
</dbReference>
<gene>
    <name evidence="6" type="ORF">QFW96_09050</name>
</gene>
<evidence type="ECO:0000256" key="3">
    <source>
        <dbReference type="ARBA" id="ARBA00023163"/>
    </source>
</evidence>
<evidence type="ECO:0000259" key="5">
    <source>
        <dbReference type="PROSITE" id="PS50977"/>
    </source>
</evidence>
<dbReference type="InterPro" id="IPR054129">
    <property type="entry name" value="DesT_TetR_C"/>
</dbReference>
<accession>A0ABT6PL90</accession>
<dbReference type="PROSITE" id="PS50977">
    <property type="entry name" value="HTH_TETR_2"/>
    <property type="match status" value="1"/>
</dbReference>
<sequence>MSRAEREAQILEVAERVFASDGYQASSMDDIAGQVGLSKPMLYEYFGSKEGLLLACLRRSKRELLEATSQAAANATSSEQLLYDCMLAFFRFGDEHQQAWALLRNEFSIPNASVNSELEAIRIQQRDFTANLLRQVRSDLDDEQAEAYAESIIGASERLALWREHRPEVTAEKATEHMITLFTPGLGF</sequence>
<feature type="domain" description="HTH tetR-type" evidence="5">
    <location>
        <begin position="4"/>
        <end position="64"/>
    </location>
</feature>
<dbReference type="SUPFAM" id="SSF46689">
    <property type="entry name" value="Homeodomain-like"/>
    <property type="match status" value="1"/>
</dbReference>
<dbReference type="InterPro" id="IPR009057">
    <property type="entry name" value="Homeodomain-like_sf"/>
</dbReference>
<evidence type="ECO:0000256" key="1">
    <source>
        <dbReference type="ARBA" id="ARBA00023015"/>
    </source>
</evidence>
<dbReference type="EMBL" id="JASAOF010000003">
    <property type="protein sequence ID" value="MDI2028756.1"/>
    <property type="molecule type" value="Genomic_DNA"/>
</dbReference>
<reference evidence="6 7" key="1">
    <citation type="submission" date="2023-04" db="EMBL/GenBank/DDBJ databases">
        <title>Draft genome sequence of Saccharopolyspora sp. TS4A08 isolated from sweet potato rhizospheric soil.</title>
        <authorList>
            <person name="Suksaard P."/>
            <person name="Duangmal K."/>
        </authorList>
    </citation>
    <scope>NUCLEOTIDE SEQUENCE [LARGE SCALE GENOMIC DNA]</scope>
    <source>
        <strain evidence="6 7">TS4A08</strain>
    </source>
</reference>
<dbReference type="PROSITE" id="PS01081">
    <property type="entry name" value="HTH_TETR_1"/>
    <property type="match status" value="1"/>
</dbReference>
<evidence type="ECO:0000256" key="2">
    <source>
        <dbReference type="ARBA" id="ARBA00023125"/>
    </source>
</evidence>
<dbReference type="PRINTS" id="PR00455">
    <property type="entry name" value="HTHTETR"/>
</dbReference>
<keyword evidence="2 4" id="KW-0238">DNA-binding</keyword>
<dbReference type="InterPro" id="IPR023772">
    <property type="entry name" value="DNA-bd_HTH_TetR-type_CS"/>
</dbReference>
<dbReference type="Proteomes" id="UP001237595">
    <property type="component" value="Unassembled WGS sequence"/>
</dbReference>
<keyword evidence="1" id="KW-0805">Transcription regulation</keyword>
<evidence type="ECO:0000313" key="6">
    <source>
        <dbReference type="EMBL" id="MDI2028756.1"/>
    </source>
</evidence>
<dbReference type="InterPro" id="IPR001647">
    <property type="entry name" value="HTH_TetR"/>
</dbReference>
<comment type="caution">
    <text evidence="6">The sequence shown here is derived from an EMBL/GenBank/DDBJ whole genome shotgun (WGS) entry which is preliminary data.</text>
</comment>
<dbReference type="InterPro" id="IPR050109">
    <property type="entry name" value="HTH-type_TetR-like_transc_reg"/>
</dbReference>
<feature type="DNA-binding region" description="H-T-H motif" evidence="4">
    <location>
        <begin position="27"/>
        <end position="46"/>
    </location>
</feature>
<proteinExistence type="predicted"/>
<dbReference type="Pfam" id="PF00440">
    <property type="entry name" value="TetR_N"/>
    <property type="match status" value="1"/>
</dbReference>
<protein>
    <submittedName>
        <fullName evidence="6">TetR/AcrR family transcriptional regulator</fullName>
    </submittedName>
</protein>
<keyword evidence="3" id="KW-0804">Transcription</keyword>
<dbReference type="PANTHER" id="PTHR30055:SF158">
    <property type="entry name" value="POSSIBLE TRANSCRIPTIONAL REGULATORY PROTEIN (PROBABLY TETR-FAMILY)"/>
    <property type="match status" value="1"/>
</dbReference>
<name>A0ABT6PL90_9PSEU</name>
<evidence type="ECO:0000313" key="7">
    <source>
        <dbReference type="Proteomes" id="UP001237595"/>
    </source>
</evidence>
<keyword evidence="7" id="KW-1185">Reference proteome</keyword>
<dbReference type="PANTHER" id="PTHR30055">
    <property type="entry name" value="HTH-TYPE TRANSCRIPTIONAL REGULATOR RUTR"/>
    <property type="match status" value="1"/>
</dbReference>
<dbReference type="Gene3D" id="1.10.357.10">
    <property type="entry name" value="Tetracycline Repressor, domain 2"/>
    <property type="match status" value="1"/>
</dbReference>